<dbReference type="Proteomes" id="UP001589619">
    <property type="component" value="Unassembled WGS sequence"/>
</dbReference>
<keyword evidence="1" id="KW-1133">Transmembrane helix</keyword>
<sequence length="78" mass="9316">MWIIGWRKWWIRAKYIAIFVVLTVVLFQLFRLVGGWIEPAGRYREPLGKAVKAFRHDEPVSEPQTAAERLLFFYKYGE</sequence>
<dbReference type="Pfam" id="PF14004">
    <property type="entry name" value="DUF4227"/>
    <property type="match status" value="1"/>
</dbReference>
<gene>
    <name evidence="2" type="ORF">ACFFNY_28960</name>
</gene>
<evidence type="ECO:0000313" key="3">
    <source>
        <dbReference type="Proteomes" id="UP001589619"/>
    </source>
</evidence>
<reference evidence="2 3" key="1">
    <citation type="submission" date="2024-09" db="EMBL/GenBank/DDBJ databases">
        <authorList>
            <person name="Sun Q."/>
            <person name="Mori K."/>
        </authorList>
    </citation>
    <scope>NUCLEOTIDE SEQUENCE [LARGE SCALE GENOMIC DNA]</scope>
    <source>
        <strain evidence="2 3">JCM 12520</strain>
    </source>
</reference>
<proteinExistence type="predicted"/>
<protein>
    <submittedName>
        <fullName evidence="2">DUF4227 family protein</fullName>
    </submittedName>
</protein>
<organism evidence="2 3">
    <name type="scientific">Paenibacillus hodogayensis</name>
    <dbReference type="NCBI Taxonomy" id="279208"/>
    <lineage>
        <taxon>Bacteria</taxon>
        <taxon>Bacillati</taxon>
        <taxon>Bacillota</taxon>
        <taxon>Bacilli</taxon>
        <taxon>Bacillales</taxon>
        <taxon>Paenibacillaceae</taxon>
        <taxon>Paenibacillus</taxon>
    </lineage>
</organism>
<accession>A0ABV5W4X2</accession>
<keyword evidence="3" id="KW-1185">Reference proteome</keyword>
<dbReference type="EMBL" id="JBHMAG010000018">
    <property type="protein sequence ID" value="MFB9755628.1"/>
    <property type="molecule type" value="Genomic_DNA"/>
</dbReference>
<evidence type="ECO:0000313" key="2">
    <source>
        <dbReference type="EMBL" id="MFB9755628.1"/>
    </source>
</evidence>
<comment type="caution">
    <text evidence="2">The sequence shown here is derived from an EMBL/GenBank/DDBJ whole genome shotgun (WGS) entry which is preliminary data.</text>
</comment>
<keyword evidence="1" id="KW-0812">Transmembrane</keyword>
<keyword evidence="1" id="KW-0472">Membrane</keyword>
<dbReference type="RefSeq" id="WP_344908702.1">
    <property type="nucleotide sequence ID" value="NZ_BAAAYO010000006.1"/>
</dbReference>
<evidence type="ECO:0000256" key="1">
    <source>
        <dbReference type="SAM" id="Phobius"/>
    </source>
</evidence>
<feature type="transmembrane region" description="Helical" evidence="1">
    <location>
        <begin position="15"/>
        <end position="34"/>
    </location>
</feature>
<name>A0ABV5W4X2_9BACL</name>
<dbReference type="InterPro" id="IPR025321">
    <property type="entry name" value="DUF4227"/>
</dbReference>